<proteinExistence type="predicted"/>
<evidence type="ECO:0000313" key="2">
    <source>
        <dbReference type="EMBL" id="KAG7054576.1"/>
    </source>
</evidence>
<accession>A0A9P7RC09</accession>
<dbReference type="AlphaFoldDB" id="A0A9P7RC09"/>
<organism evidence="2 3">
    <name type="scientific">Colletotrichum scovillei</name>
    <dbReference type="NCBI Taxonomy" id="1209932"/>
    <lineage>
        <taxon>Eukaryota</taxon>
        <taxon>Fungi</taxon>
        <taxon>Dikarya</taxon>
        <taxon>Ascomycota</taxon>
        <taxon>Pezizomycotina</taxon>
        <taxon>Sordariomycetes</taxon>
        <taxon>Hypocreomycetidae</taxon>
        <taxon>Glomerellales</taxon>
        <taxon>Glomerellaceae</taxon>
        <taxon>Colletotrichum</taxon>
        <taxon>Colletotrichum acutatum species complex</taxon>
    </lineage>
</organism>
<gene>
    <name evidence="2" type="ORF">JMJ77_007054</name>
</gene>
<reference evidence="2" key="1">
    <citation type="submission" date="2021-05" db="EMBL/GenBank/DDBJ databases">
        <title>Comparative genomics of three Colletotrichum scovillei strains and genetic complementation revealed genes involved fungal growth and virulence on chili pepper.</title>
        <authorList>
            <person name="Hsieh D.-K."/>
            <person name="Chuang S.-C."/>
            <person name="Chen C.-Y."/>
            <person name="Chao Y.-T."/>
            <person name="Lu M.-Y.J."/>
            <person name="Lee M.-H."/>
            <person name="Shih M.-C."/>
        </authorList>
    </citation>
    <scope>NUCLEOTIDE SEQUENCE</scope>
    <source>
        <strain evidence="2">Coll-153</strain>
    </source>
</reference>
<protein>
    <submittedName>
        <fullName evidence="2">Uncharacterized protein</fullName>
    </submittedName>
</protein>
<evidence type="ECO:0000256" key="1">
    <source>
        <dbReference type="SAM" id="MobiDB-lite"/>
    </source>
</evidence>
<name>A0A9P7RC09_9PEZI</name>
<dbReference type="EMBL" id="JAESDN010000002">
    <property type="protein sequence ID" value="KAG7054576.1"/>
    <property type="molecule type" value="Genomic_DNA"/>
</dbReference>
<feature type="compositionally biased region" description="Basic residues" evidence="1">
    <location>
        <begin position="37"/>
        <end position="47"/>
    </location>
</feature>
<comment type="caution">
    <text evidence="2">The sequence shown here is derived from an EMBL/GenBank/DDBJ whole genome shotgun (WGS) entry which is preliminary data.</text>
</comment>
<evidence type="ECO:0000313" key="3">
    <source>
        <dbReference type="Proteomes" id="UP000699042"/>
    </source>
</evidence>
<feature type="non-terminal residue" evidence="2">
    <location>
        <position position="1"/>
    </location>
</feature>
<feature type="region of interest" description="Disordered" evidence="1">
    <location>
        <begin position="30"/>
        <end position="58"/>
    </location>
</feature>
<keyword evidence="3" id="KW-1185">Reference proteome</keyword>
<sequence length="87" mass="9844">MIILGIVGIRTRGQTSRLVATKRLPGYHSCTTAAGKEKKRASKRHFPSPHVPSSSLTPSRMASHDWKLWHWSQLPHPQKHTLTSRAR</sequence>
<dbReference type="Proteomes" id="UP000699042">
    <property type="component" value="Unassembled WGS sequence"/>
</dbReference>